<organism evidence="2 3">
    <name type="scientific">Lutibacter flavus</name>
    <dbReference type="NCBI Taxonomy" id="691689"/>
    <lineage>
        <taxon>Bacteria</taxon>
        <taxon>Pseudomonadati</taxon>
        <taxon>Bacteroidota</taxon>
        <taxon>Flavobacteriia</taxon>
        <taxon>Flavobacteriales</taxon>
        <taxon>Flavobacteriaceae</taxon>
        <taxon>Lutibacter</taxon>
    </lineage>
</organism>
<dbReference type="OrthoDB" id="1060163at2"/>
<dbReference type="Pfam" id="PF20796">
    <property type="entry name" value="PDDEXK_13"/>
    <property type="match status" value="1"/>
</dbReference>
<keyword evidence="3" id="KW-1185">Reference proteome</keyword>
<evidence type="ECO:0000313" key="3">
    <source>
        <dbReference type="Proteomes" id="UP000198412"/>
    </source>
</evidence>
<accession>A0A238YWM8</accession>
<reference evidence="3" key="1">
    <citation type="submission" date="2017-06" db="EMBL/GenBank/DDBJ databases">
        <authorList>
            <person name="Varghese N."/>
            <person name="Submissions S."/>
        </authorList>
    </citation>
    <scope>NUCLEOTIDE SEQUENCE [LARGE SCALE GENOMIC DNA]</scope>
    <source>
        <strain evidence="3">DSM 27993</strain>
    </source>
</reference>
<dbReference type="RefSeq" id="WP_141107318.1">
    <property type="nucleotide sequence ID" value="NZ_FZNX01000005.1"/>
</dbReference>
<sequence length="299" mass="35477">MLKSWYNVALEKQLNYKKNVLDLIESGTYGKENKKYPNILSDKDASLGANFYCHKDKDEWQSLKNWANLDKGKKVNFLNTGLKNMLRSEHIPFNLFYPLEKLRVTNPKQLCEFLEKLLDYKINVDEVIRIKIEFASDLHKSKLLNDNTSFDVYIEYFEEDLLCGIGIEIKYTEKSYPYGETEKERMFNTNSEYNSLSKNSGYYAADTNLKLREKKLKQPWRNHLLGVKLIEIGQLQKFHSIHMYPRGNSYQHKVCIEYLDCLIDDYKGTFIPITFEKFIEVSKNILKNDNWVNYLINRY</sequence>
<dbReference type="Proteomes" id="UP000198412">
    <property type="component" value="Unassembled WGS sequence"/>
</dbReference>
<evidence type="ECO:0000259" key="1">
    <source>
        <dbReference type="Pfam" id="PF20796"/>
    </source>
</evidence>
<proteinExistence type="predicted"/>
<name>A0A238YWM8_9FLAO</name>
<feature type="domain" description="PD-(D/E)XK nuclease-like" evidence="1">
    <location>
        <begin position="13"/>
        <end position="299"/>
    </location>
</feature>
<evidence type="ECO:0000313" key="2">
    <source>
        <dbReference type="EMBL" id="SNR75545.1"/>
    </source>
</evidence>
<dbReference type="InterPro" id="IPR048822">
    <property type="entry name" value="PDDEXK_13"/>
</dbReference>
<protein>
    <recommendedName>
        <fullName evidence="1">PD-(D/E)XK nuclease-like domain-containing protein</fullName>
    </recommendedName>
</protein>
<dbReference type="AlphaFoldDB" id="A0A238YWM8"/>
<gene>
    <name evidence="2" type="ORF">SAMN04488111_2891</name>
</gene>
<dbReference type="EMBL" id="FZNX01000005">
    <property type="protein sequence ID" value="SNR75545.1"/>
    <property type="molecule type" value="Genomic_DNA"/>
</dbReference>